<dbReference type="FunFam" id="1.20.1270.50:FF:000002">
    <property type="entry name" value="Alpha-mannosidase"/>
    <property type="match status" value="1"/>
</dbReference>
<dbReference type="SUPFAM" id="SSF74650">
    <property type="entry name" value="Galactose mutarotase-like"/>
    <property type="match status" value="2"/>
</dbReference>
<evidence type="ECO:0000256" key="1">
    <source>
        <dbReference type="ARBA" id="ARBA00000365"/>
    </source>
</evidence>
<dbReference type="InterPro" id="IPR013780">
    <property type="entry name" value="Glyco_hydro_b"/>
</dbReference>
<evidence type="ECO:0000259" key="11">
    <source>
        <dbReference type="SMART" id="SM00872"/>
    </source>
</evidence>
<dbReference type="InterPro" id="IPR000602">
    <property type="entry name" value="Glyco_hydro_38_N"/>
</dbReference>
<evidence type="ECO:0000313" key="13">
    <source>
        <dbReference type="Proteomes" id="UP000663845"/>
    </source>
</evidence>
<dbReference type="EMBL" id="CAJNOG010002221">
    <property type="protein sequence ID" value="CAF1495730.1"/>
    <property type="molecule type" value="Genomic_DNA"/>
</dbReference>
<dbReference type="AlphaFoldDB" id="A0A815SNE5"/>
<evidence type="ECO:0000256" key="8">
    <source>
        <dbReference type="ARBA" id="ARBA00023180"/>
    </source>
</evidence>
<dbReference type="InterPro" id="IPR037094">
    <property type="entry name" value="Glyco_hydro_38_cen_sf"/>
</dbReference>
<dbReference type="InterPro" id="IPR011330">
    <property type="entry name" value="Glyco_hydro/deAcase_b/a-brl"/>
</dbReference>
<feature type="domain" description="Glycoside hydrolase family 38 central" evidence="11">
    <location>
        <begin position="644"/>
        <end position="717"/>
    </location>
</feature>
<dbReference type="GO" id="GO:0046872">
    <property type="term" value="F:metal ion binding"/>
    <property type="evidence" value="ECO:0007669"/>
    <property type="project" value="UniProtKB-KW"/>
</dbReference>
<comment type="cofactor">
    <cofactor evidence="10">
        <name>Zn(2+)</name>
        <dbReference type="ChEBI" id="CHEBI:29105"/>
    </cofactor>
    <text evidence="10">Binds 1 zinc ion per subunit.</text>
</comment>
<dbReference type="InterPro" id="IPR011682">
    <property type="entry name" value="Glyco_hydro_38_C"/>
</dbReference>
<name>A0A815SNE5_9BILA</name>
<keyword evidence="5 10" id="KW-0378">Hydrolase</keyword>
<dbReference type="GO" id="GO:0030246">
    <property type="term" value="F:carbohydrate binding"/>
    <property type="evidence" value="ECO:0007669"/>
    <property type="project" value="InterPro"/>
</dbReference>
<reference evidence="12" key="1">
    <citation type="submission" date="2021-02" db="EMBL/GenBank/DDBJ databases">
        <authorList>
            <person name="Nowell W R."/>
        </authorList>
    </citation>
    <scope>NUCLEOTIDE SEQUENCE</scope>
</reference>
<feature type="chain" id="PRO_5041011264" description="Alpha-mannosidase" evidence="10">
    <location>
        <begin position="25"/>
        <end position="1140"/>
    </location>
</feature>
<dbReference type="Pfam" id="PF21260">
    <property type="entry name" value="Laman-like_dom"/>
    <property type="match status" value="2"/>
</dbReference>
<dbReference type="InterPro" id="IPR011013">
    <property type="entry name" value="Gal_mutarotase_sf_dom"/>
</dbReference>
<comment type="catalytic activity">
    <reaction evidence="1">
        <text>Hydrolysis of terminal, non-reducing alpha-D-mannose residues in alpha-D-mannosides.</text>
        <dbReference type="EC" id="3.2.1.24"/>
    </reaction>
</comment>
<dbReference type="FunFam" id="3.20.110.10:FF:000001">
    <property type="entry name" value="Alpha-mannosidase"/>
    <property type="match status" value="1"/>
</dbReference>
<dbReference type="InterPro" id="IPR027291">
    <property type="entry name" value="Glyco_hydro_38_N_sf"/>
</dbReference>
<dbReference type="InterPro" id="IPR048534">
    <property type="entry name" value="Man2a1-like_dom"/>
</dbReference>
<evidence type="ECO:0000256" key="4">
    <source>
        <dbReference type="ARBA" id="ARBA00022723"/>
    </source>
</evidence>
<keyword evidence="10" id="KW-0732">Signal</keyword>
<dbReference type="PANTHER" id="PTHR11607">
    <property type="entry name" value="ALPHA-MANNOSIDASE"/>
    <property type="match status" value="1"/>
</dbReference>
<feature type="signal peptide" evidence="10">
    <location>
        <begin position="1"/>
        <end position="24"/>
    </location>
</feature>
<keyword evidence="7" id="KW-1015">Disulfide bond</keyword>
<dbReference type="FunFam" id="1.20.1270.50:FF:000003">
    <property type="entry name" value="Alpha-mannosidase"/>
    <property type="match status" value="1"/>
</dbReference>
<dbReference type="Gene3D" id="2.70.98.30">
    <property type="entry name" value="Golgi alpha-mannosidase II, domain 4"/>
    <property type="match status" value="1"/>
</dbReference>
<evidence type="ECO:0000256" key="3">
    <source>
        <dbReference type="ARBA" id="ARBA00012752"/>
    </source>
</evidence>
<organism evidence="12 13">
    <name type="scientific">Adineta steineri</name>
    <dbReference type="NCBI Taxonomy" id="433720"/>
    <lineage>
        <taxon>Eukaryota</taxon>
        <taxon>Metazoa</taxon>
        <taxon>Spiralia</taxon>
        <taxon>Gnathifera</taxon>
        <taxon>Rotifera</taxon>
        <taxon>Eurotatoria</taxon>
        <taxon>Bdelloidea</taxon>
        <taxon>Adinetida</taxon>
        <taxon>Adinetidae</taxon>
        <taxon>Adineta</taxon>
    </lineage>
</organism>
<dbReference type="Gene3D" id="1.20.1270.50">
    <property type="entry name" value="Glycoside hydrolase family 38, central domain"/>
    <property type="match status" value="2"/>
</dbReference>
<keyword evidence="8" id="KW-0325">Glycoprotein</keyword>
<gene>
    <name evidence="12" type="ORF">JYZ213_LOCUS43186</name>
</gene>
<dbReference type="SUPFAM" id="SSF88688">
    <property type="entry name" value="Families 57/38 glycoside transferase middle domain"/>
    <property type="match status" value="1"/>
</dbReference>
<feature type="non-terminal residue" evidence="12">
    <location>
        <position position="1140"/>
    </location>
</feature>
<comment type="caution">
    <text evidence="12">The sequence shown here is derived from an EMBL/GenBank/DDBJ whole genome shotgun (WGS) entry which is preliminary data.</text>
</comment>
<evidence type="ECO:0000256" key="2">
    <source>
        <dbReference type="ARBA" id="ARBA00009792"/>
    </source>
</evidence>
<evidence type="ECO:0000256" key="6">
    <source>
        <dbReference type="ARBA" id="ARBA00022833"/>
    </source>
</evidence>
<dbReference type="Proteomes" id="UP000663845">
    <property type="component" value="Unassembled WGS sequence"/>
</dbReference>
<sequence>MHILTYCGLILAICTLCTVVPAKSADTCGYDACNPGDPNKLNVHIVAHTHDDVGWLKTVDQYYYGLRDDIQHASVKNILDSVIHALDENPDRRFMYVEIGFFWRWWNQQTDDIRNKVKQFVNQGRLEFISGGWCMNDEASTHYNSIIDQHTLGAEFLHEQFDECGRPKVGWQIDPFGHSREQASLFAQMGFDGLFLGRADYEDIQTRNRTKTKEMVWKGSANLGEQSWLFTGILPHEYSPPASFCFDRKCGYKPIMDDKHLCDYNVQERVQAFLQAARDEVNKVGWQIDPFGHSREQASLFAQMGFDGLFLGRADYEDIQTRNRTKTKEMVWKASANLGEQSWLFTGILPNRYSAPSSFCFDFSCGDQPIMDDNRLYDQNVQERVQAFLQAARDEAAGYATNHIIMTFGDDFNFENADEYFKNLDKLIKYVNAQHTLGAEFLHEQFGECGRPKVGWQIDPFGHSREQASLFAQMGFDGLFLGRADYEDIQTRNRTKTKEMVWKGSEPSWLFTGILPNGYSAPNSFCFDRSCSDQPIMDNDHLYDQNVQERVQAFLQAARDEAAGYATNHIIMTFGDDFNFENADEYFKNLDKLIKYVNAQQANGSNVNVFYSTSSCYLYALNKADRSWKSKTDDFFPYAHHPHGFWTGYFSSRAAFKRYERHANNILQVTRHLNAFANTNARNTLFPLSEAMGVAQHHDALSGTEKQAVAFDYAQRLSEGIQVAEGVINQAYAKLLPKDSQSPPIQFQFLCQLSNISQCLGIEGQERFTVTLWNPLIHQVTQHIRVPVRTDYTVRDPTGDTLFTELVPISQAVQNIPGRTSLTQKQIIFKATLPALGFNTYYFEKKPDQEKNEKSSVKITHNDECTLKNQHLRVDFDDQGNLHQIVNLDKNTGGIINQAYAKLLPKDSQSPPIQFQFLCQLSNISQCLGIDGQERFTITLWNPLIHQVTQHIRVPVRTDYTVRDPTGETLFTELVPISQAVQNIPGRTSLTQKQIIFKATLPALGFNTYYFEKKPDQEKNEKSSVKITHNEECTLKNQHLRVDFDDQGNLHQIVNLDRNIGVQFKSQGFYWYQGFAGNNSRPEFQPSGAYIFRPLSSDPQPVSTTRSITCIKAESVQTAIVTFNNWASQEISLYDGGEHV</sequence>
<dbReference type="Pfam" id="PF07748">
    <property type="entry name" value="Glyco_hydro_38C"/>
    <property type="match status" value="1"/>
</dbReference>
<dbReference type="InterPro" id="IPR050843">
    <property type="entry name" value="Glycosyl_Hydrlase_38"/>
</dbReference>
<dbReference type="PANTHER" id="PTHR11607:SF3">
    <property type="entry name" value="LYSOSOMAL ALPHA-MANNOSIDASE"/>
    <property type="match status" value="1"/>
</dbReference>
<comment type="similarity">
    <text evidence="2 10">Belongs to the glycosyl hydrolase 38 family.</text>
</comment>
<keyword evidence="9 10" id="KW-0326">Glycosidase</keyword>
<protein>
    <recommendedName>
        <fullName evidence="3 10">Alpha-mannosidase</fullName>
        <ecNumber evidence="10">3.2.1.-</ecNumber>
    </recommendedName>
</protein>
<evidence type="ECO:0000256" key="10">
    <source>
        <dbReference type="RuleBase" id="RU361199"/>
    </source>
</evidence>
<dbReference type="GO" id="GO:0004559">
    <property type="term" value="F:alpha-mannosidase activity"/>
    <property type="evidence" value="ECO:0007669"/>
    <property type="project" value="UniProtKB-EC"/>
</dbReference>
<dbReference type="Gene3D" id="2.60.40.1180">
    <property type="entry name" value="Golgi alpha-mannosidase II"/>
    <property type="match status" value="2"/>
</dbReference>
<dbReference type="EC" id="3.2.1.-" evidence="10"/>
<evidence type="ECO:0000313" key="12">
    <source>
        <dbReference type="EMBL" id="CAF1495730.1"/>
    </source>
</evidence>
<keyword evidence="4 10" id="KW-0479">Metal-binding</keyword>
<evidence type="ECO:0000256" key="5">
    <source>
        <dbReference type="ARBA" id="ARBA00022801"/>
    </source>
</evidence>
<dbReference type="GO" id="GO:0006013">
    <property type="term" value="P:mannose metabolic process"/>
    <property type="evidence" value="ECO:0007669"/>
    <property type="project" value="InterPro"/>
</dbReference>
<evidence type="ECO:0000256" key="9">
    <source>
        <dbReference type="ARBA" id="ARBA00023295"/>
    </source>
</evidence>
<dbReference type="SUPFAM" id="SSF88713">
    <property type="entry name" value="Glycoside hydrolase/deacetylase"/>
    <property type="match status" value="3"/>
</dbReference>
<dbReference type="InterPro" id="IPR015341">
    <property type="entry name" value="Glyco_hydro_38_cen"/>
</dbReference>
<evidence type="ECO:0000256" key="7">
    <source>
        <dbReference type="ARBA" id="ARBA00023157"/>
    </source>
</evidence>
<dbReference type="GO" id="GO:0005764">
    <property type="term" value="C:lysosome"/>
    <property type="evidence" value="ECO:0007669"/>
    <property type="project" value="TreeGrafter"/>
</dbReference>
<dbReference type="CDD" id="cd10810">
    <property type="entry name" value="GH38N_AMII_LAM_like"/>
    <property type="match status" value="1"/>
</dbReference>
<dbReference type="FunFam" id="2.60.40.1180:FF:000018">
    <property type="entry name" value="Alpha-mannosidase"/>
    <property type="match status" value="1"/>
</dbReference>
<accession>A0A815SNE5</accession>
<proteinExistence type="inferred from homology"/>
<dbReference type="InterPro" id="IPR028995">
    <property type="entry name" value="Glyco_hydro_57/38_cen_sf"/>
</dbReference>
<dbReference type="Gene3D" id="3.20.110.10">
    <property type="entry name" value="Glycoside hydrolase 38, N terminal domain"/>
    <property type="match status" value="3"/>
</dbReference>
<dbReference type="Pfam" id="PF01074">
    <property type="entry name" value="Glyco_hydro_38N"/>
    <property type="match status" value="2"/>
</dbReference>
<dbReference type="Pfam" id="PF09261">
    <property type="entry name" value="Alpha-mann_mid"/>
    <property type="match status" value="1"/>
</dbReference>
<keyword evidence="6 10" id="KW-0862">Zinc</keyword>
<dbReference type="SMART" id="SM00872">
    <property type="entry name" value="Alpha-mann_mid"/>
    <property type="match status" value="1"/>
</dbReference>